<evidence type="ECO:0000256" key="2">
    <source>
        <dbReference type="SAM" id="MobiDB-lite"/>
    </source>
</evidence>
<feature type="compositionally biased region" description="Polar residues" evidence="2">
    <location>
        <begin position="545"/>
        <end position="561"/>
    </location>
</feature>
<dbReference type="PROSITE" id="PS00028">
    <property type="entry name" value="ZINC_FINGER_C2H2_1"/>
    <property type="match status" value="2"/>
</dbReference>
<feature type="compositionally biased region" description="Polar residues" evidence="2">
    <location>
        <begin position="164"/>
        <end position="192"/>
    </location>
</feature>
<sequence>MSSTYTLYPSSVADSTTRRDWTNEPRSFPPHDSQHHIQPTTPGSGAHLSAFSPQLRLRSSSSSPALNTHTPADSSTLSINYQSSEFSESEDPFFGVNFGALDGGSPTFLDDQTLDSTPQLPQDDGYFPLSPDKTPSLHTTSPSGGRKGDRARFPQLSHHPVATQLPTLATQPSLESEQSGYQFTPETSGSGRSSDDGLAPAAAIMSAQSPRLTISMWGRDGASVPYPLDTDHHQGSFVDTTQNVPDYRRQSRDISASSGIRDGTGRWIPDQTTGQSGLDPENRPPTEVPSMNELAAKRTVDERNQEVDDWVTRHGTPSIVPPAPKPNDVDENLPRREIEFGAETENNMVSGQLYFTGTGGELTEEDVELIRQNRNWGDAPLFPNILFSDNPSSRRQPVSSQAAIEKFNNMCKDNDSIVSRAATWGTRRRSMPSIADFEGITSGNFLKKLSLSRGDTRRPSILQEIRGLVNKKPNTPVNKRVRSDNDEVGSIGTNSSGDQNRREPNLAPPTRTPSWNKKQGVPSINTALFAMGNGMASIGTTHARSGSVSASATPKSPSGFSLSVKKPLNRIRSKSDLTKTQTSSLADMWRKNGGPPVASLANHTSSVADADEDDDDDDELYEDAEMKTEANKIFDDITPNFEGFKQHILKLNHMLATTNTYLVDRIAHQQSVRYKSLLNARVKHLQCTAVNNCSCGPLCIDLGGSANILDPKNDRGIDPLSARYDGSDGDITPLEGPGVISQESFPPDIPMPPATILPAEFECQLCFQAKKFQKPSDWTKHVHEDVQPFTCTWDRCRDPKIFKRKADWVRHENEGHRHLEWWDCDVEDCRHVCYRRDNFLQHLVREHKYPEPKVKTKAAIKRAGGMDPTWQKVEQCHMETRDMPHAESCRFCGKSFPTWKKLTVHLAKHMEQISLPVLKLVARKDLEADTIISPVQEPPPRTFPASFPKSEPQYDPSPTVAQLPMSRGGSHIMYPTTPQQQQQPQHAFMYPIVPPNYQTPIYGNNFADMSPTMGQAMGQNLGHNMGQNMGQAPLNIQTSNHAVSHGFTSLNIPAFTGGMPVTSGGYMSTPQYISVTPDVEQQFAMNPLGLQDANVNVYSNNMMDPHSAGGDQYTPQGSVSPYAHSPHQPQGQFYGQ</sequence>
<name>A0AA40E825_9PEZI</name>
<feature type="compositionally biased region" description="Low complexity" evidence="2">
    <location>
        <begin position="52"/>
        <end position="64"/>
    </location>
</feature>
<dbReference type="PROSITE" id="PS50157">
    <property type="entry name" value="ZINC_FINGER_C2H2_2"/>
    <property type="match status" value="1"/>
</dbReference>
<feature type="domain" description="C2H2-type" evidence="3">
    <location>
        <begin position="887"/>
        <end position="914"/>
    </location>
</feature>
<comment type="caution">
    <text evidence="4">The sequence shown here is derived from an EMBL/GenBank/DDBJ whole genome shotgun (WGS) entry which is preliminary data.</text>
</comment>
<feature type="region of interest" description="Disordered" evidence="2">
    <location>
        <begin position="107"/>
        <end position="197"/>
    </location>
</feature>
<feature type="region of interest" description="Disordered" evidence="2">
    <location>
        <begin position="545"/>
        <end position="617"/>
    </location>
</feature>
<evidence type="ECO:0000313" key="5">
    <source>
        <dbReference type="Proteomes" id="UP001172102"/>
    </source>
</evidence>
<feature type="region of interest" description="Disordered" evidence="2">
    <location>
        <begin position="253"/>
        <end position="288"/>
    </location>
</feature>
<organism evidence="4 5">
    <name type="scientific">Lasiosphaeris hirsuta</name>
    <dbReference type="NCBI Taxonomy" id="260670"/>
    <lineage>
        <taxon>Eukaryota</taxon>
        <taxon>Fungi</taxon>
        <taxon>Dikarya</taxon>
        <taxon>Ascomycota</taxon>
        <taxon>Pezizomycotina</taxon>
        <taxon>Sordariomycetes</taxon>
        <taxon>Sordariomycetidae</taxon>
        <taxon>Sordariales</taxon>
        <taxon>Lasiosphaeriaceae</taxon>
        <taxon>Lasiosphaeris</taxon>
    </lineage>
</organism>
<protein>
    <recommendedName>
        <fullName evidence="3">C2H2-type domain-containing protein</fullName>
    </recommendedName>
</protein>
<dbReference type="InterPro" id="IPR013087">
    <property type="entry name" value="Znf_C2H2_type"/>
</dbReference>
<keyword evidence="1" id="KW-0863">Zinc-finger</keyword>
<dbReference type="EMBL" id="JAUKUA010000001">
    <property type="protein sequence ID" value="KAK0731689.1"/>
    <property type="molecule type" value="Genomic_DNA"/>
</dbReference>
<accession>A0AA40E825</accession>
<dbReference type="Pfam" id="PF26082">
    <property type="entry name" value="zf-C2H2_AcuF"/>
    <property type="match status" value="1"/>
</dbReference>
<dbReference type="PANTHER" id="PTHR35391">
    <property type="entry name" value="C2H2-TYPE DOMAIN-CONTAINING PROTEIN-RELATED"/>
    <property type="match status" value="1"/>
</dbReference>
<evidence type="ECO:0000259" key="3">
    <source>
        <dbReference type="PROSITE" id="PS50157"/>
    </source>
</evidence>
<feature type="region of interest" description="Disordered" evidence="2">
    <location>
        <begin position="1"/>
        <end position="76"/>
    </location>
</feature>
<feature type="compositionally biased region" description="Polar residues" evidence="2">
    <location>
        <begin position="1127"/>
        <end position="1136"/>
    </location>
</feature>
<feature type="region of interest" description="Disordered" evidence="2">
    <location>
        <begin position="1101"/>
        <end position="1136"/>
    </location>
</feature>
<proteinExistence type="predicted"/>
<gene>
    <name evidence="4" type="ORF">B0H67DRAFT_476542</name>
</gene>
<keyword evidence="5" id="KW-1185">Reference proteome</keyword>
<dbReference type="SMART" id="SM00355">
    <property type="entry name" value="ZnF_C2H2"/>
    <property type="match status" value="3"/>
</dbReference>
<dbReference type="AlphaFoldDB" id="A0AA40E825"/>
<reference evidence="4" key="1">
    <citation type="submission" date="2023-06" db="EMBL/GenBank/DDBJ databases">
        <title>Genome-scale phylogeny and comparative genomics of the fungal order Sordariales.</title>
        <authorList>
            <consortium name="Lawrence Berkeley National Laboratory"/>
            <person name="Hensen N."/>
            <person name="Bonometti L."/>
            <person name="Westerberg I."/>
            <person name="Brannstrom I.O."/>
            <person name="Guillou S."/>
            <person name="Cros-Aarteil S."/>
            <person name="Calhoun S."/>
            <person name="Haridas S."/>
            <person name="Kuo A."/>
            <person name="Mondo S."/>
            <person name="Pangilinan J."/>
            <person name="Riley R."/>
            <person name="Labutti K."/>
            <person name="Andreopoulos B."/>
            <person name="Lipzen A."/>
            <person name="Chen C."/>
            <person name="Yanf M."/>
            <person name="Daum C."/>
            <person name="Ng V."/>
            <person name="Clum A."/>
            <person name="Steindorff A."/>
            <person name="Ohm R."/>
            <person name="Martin F."/>
            <person name="Silar P."/>
            <person name="Natvig D."/>
            <person name="Lalanne C."/>
            <person name="Gautier V."/>
            <person name="Ament-Velasquez S.L."/>
            <person name="Kruys A."/>
            <person name="Hutchinson M.I."/>
            <person name="Powell A.J."/>
            <person name="Barry K."/>
            <person name="Miller A.N."/>
            <person name="Grigoriev I.V."/>
            <person name="Debuchy R."/>
            <person name="Gladieux P."/>
            <person name="Thoren M.H."/>
            <person name="Johannesson H."/>
        </authorList>
    </citation>
    <scope>NUCLEOTIDE SEQUENCE</scope>
    <source>
        <strain evidence="4">SMH4607-1</strain>
    </source>
</reference>
<evidence type="ECO:0000256" key="1">
    <source>
        <dbReference type="PROSITE-ProRule" id="PRU00042"/>
    </source>
</evidence>
<keyword evidence="1" id="KW-0862">Zinc</keyword>
<keyword evidence="1" id="KW-0479">Metal-binding</keyword>
<evidence type="ECO:0000313" key="4">
    <source>
        <dbReference type="EMBL" id="KAK0731689.1"/>
    </source>
</evidence>
<feature type="compositionally biased region" description="Polar residues" evidence="2">
    <location>
        <begin position="65"/>
        <end position="76"/>
    </location>
</feature>
<dbReference type="InterPro" id="IPR058925">
    <property type="entry name" value="zf-C2H2_AcuF"/>
</dbReference>
<dbReference type="GO" id="GO:0008270">
    <property type="term" value="F:zinc ion binding"/>
    <property type="evidence" value="ECO:0007669"/>
    <property type="project" value="UniProtKB-KW"/>
</dbReference>
<feature type="compositionally biased region" description="Polar residues" evidence="2">
    <location>
        <begin position="1"/>
        <end position="15"/>
    </location>
</feature>
<dbReference type="Proteomes" id="UP001172102">
    <property type="component" value="Unassembled WGS sequence"/>
</dbReference>
<feature type="region of interest" description="Disordered" evidence="2">
    <location>
        <begin position="464"/>
        <end position="520"/>
    </location>
</feature>
<dbReference type="PANTHER" id="PTHR35391:SF3">
    <property type="entry name" value="FINGER DOMAIN PROTEIN, PUTATIVE (AFU_ORTHOLOGUE AFUA_8G04300)-RELATED"/>
    <property type="match status" value="1"/>
</dbReference>